<proteinExistence type="predicted"/>
<accession>A0A1C7MM09</accession>
<comment type="caution">
    <text evidence="2">The sequence shown here is derived from an EMBL/GenBank/DDBJ whole genome shotgun (WGS) entry which is preliminary data.</text>
</comment>
<reference evidence="2 3" key="1">
    <citation type="submission" date="2016-03" db="EMBL/GenBank/DDBJ databases">
        <title>Whole genome sequencing of Grifola frondosa 9006-11.</title>
        <authorList>
            <person name="Min B."/>
            <person name="Park H."/>
            <person name="Kim J.-G."/>
            <person name="Cho H."/>
            <person name="Oh Y.-L."/>
            <person name="Kong W.-S."/>
            <person name="Choi I.-G."/>
        </authorList>
    </citation>
    <scope>NUCLEOTIDE SEQUENCE [LARGE SCALE GENOMIC DNA]</scope>
    <source>
        <strain evidence="2 3">9006-11</strain>
    </source>
</reference>
<feature type="compositionally biased region" description="Polar residues" evidence="1">
    <location>
        <begin position="1"/>
        <end position="10"/>
    </location>
</feature>
<dbReference type="EMBL" id="LUGG01000002">
    <property type="protein sequence ID" value="OBZ77707.1"/>
    <property type="molecule type" value="Genomic_DNA"/>
</dbReference>
<feature type="region of interest" description="Disordered" evidence="1">
    <location>
        <begin position="1"/>
        <end position="29"/>
    </location>
</feature>
<feature type="region of interest" description="Disordered" evidence="1">
    <location>
        <begin position="292"/>
        <end position="386"/>
    </location>
</feature>
<name>A0A1C7MM09_GRIFR</name>
<keyword evidence="3" id="KW-1185">Reference proteome</keyword>
<sequence length="386" mass="42656">MVISSNSESEAGNEVERETPRGVDSNAEGDHLALQSKDIGDIPARDLDVAKNMAPSWAGNSINRRQIFLASLSEEGLYQTLIRVILEKPASVFYHDGVYALINSKKGTLDLKLRDAPGYMWANWNYQSAWLPEDFHRHSNGLRQILDFWSAEIADHVSALKLMDGEDIIRGALTFGLILRDLARSQFSFADPDDLMADSVPAYVTSTVHSFDHISHITELCGKLVKISVEQDHHLQDEPPAVGPSEPRHGPAVEQSQVAADAISPAKVQVIRAISTGTRRFSRRCDSPATVHLPVAVTKERPLTRARTRANEESTKRQLRSHASQVIVAVPQNGKKRKEPPAKEQPVAKRRRNGDVPGSAVTGRDKKPVAKANEKTSRKRGKAGRR</sequence>
<evidence type="ECO:0000313" key="2">
    <source>
        <dbReference type="EMBL" id="OBZ77707.1"/>
    </source>
</evidence>
<dbReference type="AlphaFoldDB" id="A0A1C7MM09"/>
<gene>
    <name evidence="2" type="ORF">A0H81_01995</name>
</gene>
<feature type="region of interest" description="Disordered" evidence="1">
    <location>
        <begin position="235"/>
        <end position="259"/>
    </location>
</feature>
<evidence type="ECO:0000256" key="1">
    <source>
        <dbReference type="SAM" id="MobiDB-lite"/>
    </source>
</evidence>
<feature type="compositionally biased region" description="Basic and acidic residues" evidence="1">
    <location>
        <begin position="363"/>
        <end position="376"/>
    </location>
</feature>
<feature type="compositionally biased region" description="Basic and acidic residues" evidence="1">
    <location>
        <begin position="298"/>
        <end position="316"/>
    </location>
</feature>
<organism evidence="2 3">
    <name type="scientific">Grifola frondosa</name>
    <name type="common">Maitake</name>
    <name type="synonym">Polyporus frondosus</name>
    <dbReference type="NCBI Taxonomy" id="5627"/>
    <lineage>
        <taxon>Eukaryota</taxon>
        <taxon>Fungi</taxon>
        <taxon>Dikarya</taxon>
        <taxon>Basidiomycota</taxon>
        <taxon>Agaricomycotina</taxon>
        <taxon>Agaricomycetes</taxon>
        <taxon>Polyporales</taxon>
        <taxon>Grifolaceae</taxon>
        <taxon>Grifola</taxon>
    </lineage>
</organism>
<dbReference type="Proteomes" id="UP000092993">
    <property type="component" value="Unassembled WGS sequence"/>
</dbReference>
<protein>
    <submittedName>
        <fullName evidence="2">Uncharacterized protein</fullName>
    </submittedName>
</protein>
<feature type="compositionally biased region" description="Basic residues" evidence="1">
    <location>
        <begin position="377"/>
        <end position="386"/>
    </location>
</feature>
<evidence type="ECO:0000313" key="3">
    <source>
        <dbReference type="Proteomes" id="UP000092993"/>
    </source>
</evidence>